<dbReference type="Pfam" id="PF14126">
    <property type="entry name" value="DUF4293"/>
    <property type="match status" value="1"/>
</dbReference>
<protein>
    <submittedName>
        <fullName evidence="2">DUF4293 domain-containing protein</fullName>
    </submittedName>
</protein>
<dbReference type="EMBL" id="JBHTJM010000006">
    <property type="protein sequence ID" value="MFD0963346.1"/>
    <property type="molecule type" value="Genomic_DNA"/>
</dbReference>
<accession>A0ABW3I0I0</accession>
<feature type="transmembrane region" description="Helical" evidence="1">
    <location>
        <begin position="7"/>
        <end position="27"/>
    </location>
</feature>
<feature type="transmembrane region" description="Helical" evidence="1">
    <location>
        <begin position="73"/>
        <end position="90"/>
    </location>
</feature>
<feature type="transmembrane region" description="Helical" evidence="1">
    <location>
        <begin position="102"/>
        <end position="122"/>
    </location>
</feature>
<keyword evidence="1" id="KW-0472">Membrane</keyword>
<evidence type="ECO:0000256" key="1">
    <source>
        <dbReference type="SAM" id="Phobius"/>
    </source>
</evidence>
<evidence type="ECO:0000313" key="3">
    <source>
        <dbReference type="Proteomes" id="UP001596997"/>
    </source>
</evidence>
<keyword evidence="3" id="KW-1185">Reference proteome</keyword>
<comment type="caution">
    <text evidence="2">The sequence shown here is derived from an EMBL/GenBank/DDBJ whole genome shotgun (WGS) entry which is preliminary data.</text>
</comment>
<dbReference type="RefSeq" id="WP_377713972.1">
    <property type="nucleotide sequence ID" value="NZ_JBHTJM010000006.1"/>
</dbReference>
<dbReference type="InterPro" id="IPR025635">
    <property type="entry name" value="DUF4293"/>
</dbReference>
<feature type="transmembrane region" description="Helical" evidence="1">
    <location>
        <begin position="42"/>
        <end position="61"/>
    </location>
</feature>
<sequence>MIQRIQSIYLLLVAVIAGGLPFVFSLWKNTSDATIYAINQPLILGLFIVSAIMSLVSIFMFKNRKSQFVINRLNIILNFILLIVLVYQSLSLSGEAEVSEKGIGMILPIVSIVLLVLANKAIKKDEDLVKSVDRLR</sequence>
<dbReference type="Proteomes" id="UP001596997">
    <property type="component" value="Unassembled WGS sequence"/>
</dbReference>
<gene>
    <name evidence="2" type="ORF">ACFQ1O_04955</name>
</gene>
<reference evidence="3" key="1">
    <citation type="journal article" date="2019" name="Int. J. Syst. Evol. Microbiol.">
        <title>The Global Catalogue of Microorganisms (GCM) 10K type strain sequencing project: providing services to taxonomists for standard genome sequencing and annotation.</title>
        <authorList>
            <consortium name="The Broad Institute Genomics Platform"/>
            <consortium name="The Broad Institute Genome Sequencing Center for Infectious Disease"/>
            <person name="Wu L."/>
            <person name="Ma J."/>
        </authorList>
    </citation>
    <scope>NUCLEOTIDE SEQUENCE [LARGE SCALE GENOMIC DNA]</scope>
    <source>
        <strain evidence="3">CCUG 62114</strain>
    </source>
</reference>
<keyword evidence="1" id="KW-1133">Transmembrane helix</keyword>
<name>A0ABW3I0I0_9FLAO</name>
<organism evidence="2 3">
    <name type="scientific">Pseudofulvibacter geojedonensis</name>
    <dbReference type="NCBI Taxonomy" id="1123758"/>
    <lineage>
        <taxon>Bacteria</taxon>
        <taxon>Pseudomonadati</taxon>
        <taxon>Bacteroidota</taxon>
        <taxon>Flavobacteriia</taxon>
        <taxon>Flavobacteriales</taxon>
        <taxon>Flavobacteriaceae</taxon>
        <taxon>Pseudofulvibacter</taxon>
    </lineage>
</organism>
<keyword evidence="1" id="KW-0812">Transmembrane</keyword>
<evidence type="ECO:0000313" key="2">
    <source>
        <dbReference type="EMBL" id="MFD0963346.1"/>
    </source>
</evidence>
<proteinExistence type="predicted"/>